<dbReference type="AlphaFoldDB" id="A0A8T0R0H5"/>
<feature type="compositionally biased region" description="Low complexity" evidence="1">
    <location>
        <begin position="1"/>
        <end position="18"/>
    </location>
</feature>
<accession>A0A8T0R0H5</accession>
<reference evidence="2" key="1">
    <citation type="submission" date="2020-05" db="EMBL/GenBank/DDBJ databases">
        <title>WGS assembly of Panicum virgatum.</title>
        <authorList>
            <person name="Lovell J.T."/>
            <person name="Jenkins J."/>
            <person name="Shu S."/>
            <person name="Juenger T.E."/>
            <person name="Schmutz J."/>
        </authorList>
    </citation>
    <scope>NUCLEOTIDE SEQUENCE</scope>
    <source>
        <strain evidence="2">AP13</strain>
    </source>
</reference>
<protein>
    <submittedName>
        <fullName evidence="2">Uncharacterized protein</fullName>
    </submittedName>
</protein>
<feature type="region of interest" description="Disordered" evidence="1">
    <location>
        <begin position="1"/>
        <end position="37"/>
    </location>
</feature>
<sequence>MLGPGPGPTRTTNPGLTLMRTNKALRVDGPSLAPAQA</sequence>
<dbReference type="Proteomes" id="UP000823388">
    <property type="component" value="Chromosome 6N"/>
</dbReference>
<comment type="caution">
    <text evidence="2">The sequence shown here is derived from an EMBL/GenBank/DDBJ whole genome shotgun (WGS) entry which is preliminary data.</text>
</comment>
<evidence type="ECO:0000313" key="3">
    <source>
        <dbReference type="Proteomes" id="UP000823388"/>
    </source>
</evidence>
<evidence type="ECO:0000313" key="2">
    <source>
        <dbReference type="EMBL" id="KAG2578836.1"/>
    </source>
</evidence>
<name>A0A8T0R0H5_PANVG</name>
<proteinExistence type="predicted"/>
<gene>
    <name evidence="2" type="ORF">PVAP13_6NG134206</name>
</gene>
<evidence type="ECO:0000256" key="1">
    <source>
        <dbReference type="SAM" id="MobiDB-lite"/>
    </source>
</evidence>
<dbReference type="EMBL" id="CM029048">
    <property type="protein sequence ID" value="KAG2578836.1"/>
    <property type="molecule type" value="Genomic_DNA"/>
</dbReference>
<organism evidence="2 3">
    <name type="scientific">Panicum virgatum</name>
    <name type="common">Blackwell switchgrass</name>
    <dbReference type="NCBI Taxonomy" id="38727"/>
    <lineage>
        <taxon>Eukaryota</taxon>
        <taxon>Viridiplantae</taxon>
        <taxon>Streptophyta</taxon>
        <taxon>Embryophyta</taxon>
        <taxon>Tracheophyta</taxon>
        <taxon>Spermatophyta</taxon>
        <taxon>Magnoliopsida</taxon>
        <taxon>Liliopsida</taxon>
        <taxon>Poales</taxon>
        <taxon>Poaceae</taxon>
        <taxon>PACMAD clade</taxon>
        <taxon>Panicoideae</taxon>
        <taxon>Panicodae</taxon>
        <taxon>Paniceae</taxon>
        <taxon>Panicinae</taxon>
        <taxon>Panicum</taxon>
        <taxon>Panicum sect. Hiantes</taxon>
    </lineage>
</organism>
<keyword evidence="3" id="KW-1185">Reference proteome</keyword>